<dbReference type="GO" id="GO:0005412">
    <property type="term" value="F:D-glucose:sodium symporter activity"/>
    <property type="evidence" value="ECO:0007669"/>
    <property type="project" value="TreeGrafter"/>
</dbReference>
<proteinExistence type="inferred from homology"/>
<dbReference type="PANTHER" id="PTHR11819">
    <property type="entry name" value="SOLUTE CARRIER FAMILY 5"/>
    <property type="match status" value="1"/>
</dbReference>
<feature type="non-terminal residue" evidence="8">
    <location>
        <position position="1"/>
    </location>
</feature>
<dbReference type="AlphaFoldDB" id="A0AAW0WX62"/>
<reference evidence="8 9" key="1">
    <citation type="journal article" date="2024" name="BMC Genomics">
        <title>Genome assembly of redclaw crayfish (Cherax quadricarinatus) provides insights into its immune adaptation and hypoxia tolerance.</title>
        <authorList>
            <person name="Liu Z."/>
            <person name="Zheng J."/>
            <person name="Li H."/>
            <person name="Fang K."/>
            <person name="Wang S."/>
            <person name="He J."/>
            <person name="Zhou D."/>
            <person name="Weng S."/>
            <person name="Chi M."/>
            <person name="Gu Z."/>
            <person name="He J."/>
            <person name="Li F."/>
            <person name="Wang M."/>
        </authorList>
    </citation>
    <scope>NUCLEOTIDE SEQUENCE [LARGE SCALE GENOMIC DNA]</scope>
    <source>
        <strain evidence="8">ZL_2023a</strain>
    </source>
</reference>
<feature type="non-terminal residue" evidence="8">
    <location>
        <position position="111"/>
    </location>
</feature>
<evidence type="ECO:0000313" key="8">
    <source>
        <dbReference type="EMBL" id="KAK8736712.1"/>
    </source>
</evidence>
<comment type="similarity">
    <text evidence="2 6">Belongs to the sodium:solute symporter (SSF) (TC 2.A.21) family.</text>
</comment>
<evidence type="ECO:0000256" key="4">
    <source>
        <dbReference type="ARBA" id="ARBA00022989"/>
    </source>
</evidence>
<evidence type="ECO:0000256" key="3">
    <source>
        <dbReference type="ARBA" id="ARBA00022692"/>
    </source>
</evidence>
<evidence type="ECO:0000256" key="1">
    <source>
        <dbReference type="ARBA" id="ARBA00004141"/>
    </source>
</evidence>
<evidence type="ECO:0000256" key="5">
    <source>
        <dbReference type="ARBA" id="ARBA00023136"/>
    </source>
</evidence>
<dbReference type="InterPro" id="IPR001734">
    <property type="entry name" value="Na/solute_symporter"/>
</dbReference>
<dbReference type="Proteomes" id="UP001445076">
    <property type="component" value="Unassembled WGS sequence"/>
</dbReference>
<evidence type="ECO:0000256" key="7">
    <source>
        <dbReference type="SAM" id="Phobius"/>
    </source>
</evidence>
<dbReference type="Pfam" id="PF00474">
    <property type="entry name" value="SSF"/>
    <property type="match status" value="1"/>
</dbReference>
<evidence type="ECO:0000256" key="2">
    <source>
        <dbReference type="ARBA" id="ARBA00006434"/>
    </source>
</evidence>
<name>A0AAW0WX62_CHEQU</name>
<accession>A0AAW0WX62</accession>
<comment type="subcellular location">
    <subcellularLocation>
        <location evidence="1">Membrane</location>
        <topology evidence="1">Multi-pass membrane protein</topology>
    </subcellularLocation>
</comment>
<feature type="transmembrane region" description="Helical" evidence="7">
    <location>
        <begin position="49"/>
        <end position="67"/>
    </location>
</feature>
<protein>
    <submittedName>
        <fullName evidence="8">Uncharacterized protein</fullName>
    </submittedName>
</protein>
<feature type="transmembrane region" description="Helical" evidence="7">
    <location>
        <begin position="88"/>
        <end position="108"/>
    </location>
</feature>
<dbReference type="Gene3D" id="1.20.1730.10">
    <property type="entry name" value="Sodium/glucose cotransporter"/>
    <property type="match status" value="1"/>
</dbReference>
<keyword evidence="4 7" id="KW-1133">Transmembrane helix</keyword>
<keyword evidence="9" id="KW-1185">Reference proteome</keyword>
<evidence type="ECO:0000256" key="6">
    <source>
        <dbReference type="RuleBase" id="RU362091"/>
    </source>
</evidence>
<dbReference type="GO" id="GO:0005886">
    <property type="term" value="C:plasma membrane"/>
    <property type="evidence" value="ECO:0007669"/>
    <property type="project" value="TreeGrafter"/>
</dbReference>
<keyword evidence="5 7" id="KW-0472">Membrane</keyword>
<gene>
    <name evidence="8" type="ORF">OTU49_004610</name>
</gene>
<organism evidence="8 9">
    <name type="scientific">Cherax quadricarinatus</name>
    <name type="common">Australian red claw crayfish</name>
    <dbReference type="NCBI Taxonomy" id="27406"/>
    <lineage>
        <taxon>Eukaryota</taxon>
        <taxon>Metazoa</taxon>
        <taxon>Ecdysozoa</taxon>
        <taxon>Arthropoda</taxon>
        <taxon>Crustacea</taxon>
        <taxon>Multicrustacea</taxon>
        <taxon>Malacostraca</taxon>
        <taxon>Eumalacostraca</taxon>
        <taxon>Eucarida</taxon>
        <taxon>Decapoda</taxon>
        <taxon>Pleocyemata</taxon>
        <taxon>Astacidea</taxon>
        <taxon>Parastacoidea</taxon>
        <taxon>Parastacidae</taxon>
        <taxon>Cherax</taxon>
    </lineage>
</organism>
<comment type="caution">
    <text evidence="8">The sequence shown here is derived from an EMBL/GenBank/DDBJ whole genome shotgun (WGS) entry which is preliminary data.</text>
</comment>
<dbReference type="InterPro" id="IPR038377">
    <property type="entry name" value="Na/Glc_symporter_sf"/>
</dbReference>
<dbReference type="PANTHER" id="PTHR11819:SF195">
    <property type="entry name" value="SODIUM_GLUCOSE COTRANSPORTER 4"/>
    <property type="match status" value="1"/>
</dbReference>
<dbReference type="EMBL" id="JARKIK010000043">
    <property type="protein sequence ID" value="KAK8736712.1"/>
    <property type="molecule type" value="Genomic_DNA"/>
</dbReference>
<evidence type="ECO:0000313" key="9">
    <source>
        <dbReference type="Proteomes" id="UP001445076"/>
    </source>
</evidence>
<keyword evidence="3 7" id="KW-0812">Transmembrane</keyword>
<sequence>GYDALVEDYFYTIPSKTRYSLRDNTTNCGEPPSYAMHFFRSIKPGESDLPWTGIIFGITISGIWYWCTDQVIVQRTLSSKSMTHAKAGCVLAAVLKFLPLFILVFPGMGSR</sequence>